<evidence type="ECO:0000313" key="12">
    <source>
        <dbReference type="Proteomes" id="UP000292424"/>
    </source>
</evidence>
<evidence type="ECO:0000256" key="8">
    <source>
        <dbReference type="HAMAP-Rule" id="MF_01895"/>
    </source>
</evidence>
<dbReference type="PROSITE" id="PS50126">
    <property type="entry name" value="S1"/>
    <property type="match status" value="1"/>
</dbReference>
<dbReference type="PANTHER" id="PTHR23355">
    <property type="entry name" value="RIBONUCLEASE"/>
    <property type="match status" value="1"/>
</dbReference>
<evidence type="ECO:0000313" key="11">
    <source>
        <dbReference type="EMBL" id="QES87461.1"/>
    </source>
</evidence>
<comment type="function">
    <text evidence="8">3'-5' exoribonuclease that releases 5'-nucleoside monophosphates and is involved in maturation of structured RNAs.</text>
</comment>
<dbReference type="GO" id="GO:0006402">
    <property type="term" value="P:mRNA catabolic process"/>
    <property type="evidence" value="ECO:0007669"/>
    <property type="project" value="TreeGrafter"/>
</dbReference>
<evidence type="ECO:0000256" key="6">
    <source>
        <dbReference type="ARBA" id="ARBA00022839"/>
    </source>
</evidence>
<feature type="domain" description="S1 motif" evidence="10">
    <location>
        <begin position="585"/>
        <end position="667"/>
    </location>
</feature>
<dbReference type="CDD" id="cd04471">
    <property type="entry name" value="S1_RNase_R"/>
    <property type="match status" value="1"/>
</dbReference>
<keyword evidence="3 8" id="KW-0963">Cytoplasm</keyword>
<dbReference type="InterPro" id="IPR012340">
    <property type="entry name" value="NA-bd_OB-fold"/>
</dbReference>
<comment type="subcellular location">
    <subcellularLocation>
        <location evidence="2 8">Cytoplasm</location>
    </subcellularLocation>
</comment>
<dbReference type="InterPro" id="IPR050180">
    <property type="entry name" value="RNR_Ribonuclease"/>
</dbReference>
<feature type="compositionally biased region" description="Basic residues" evidence="9">
    <location>
        <begin position="968"/>
        <end position="978"/>
    </location>
</feature>
<feature type="compositionally biased region" description="Low complexity" evidence="9">
    <location>
        <begin position="903"/>
        <end position="914"/>
    </location>
</feature>
<evidence type="ECO:0000256" key="9">
    <source>
        <dbReference type="SAM" id="MobiDB-lite"/>
    </source>
</evidence>
<evidence type="ECO:0000259" key="10">
    <source>
        <dbReference type="PROSITE" id="PS50126"/>
    </source>
</evidence>
<dbReference type="InterPro" id="IPR011805">
    <property type="entry name" value="RNase_R"/>
</dbReference>
<dbReference type="InterPro" id="IPR011129">
    <property type="entry name" value="CSD"/>
</dbReference>
<feature type="compositionally biased region" description="Basic residues" evidence="9">
    <location>
        <begin position="1"/>
        <end position="12"/>
    </location>
</feature>
<comment type="catalytic activity">
    <reaction evidence="1 8">
        <text>Exonucleolytic cleavage in the 3'- to 5'-direction to yield nucleoside 5'-phosphates.</text>
        <dbReference type="EC" id="3.1.13.1"/>
    </reaction>
</comment>
<keyword evidence="12" id="KW-1185">Reference proteome</keyword>
<dbReference type="SMART" id="SM00357">
    <property type="entry name" value="CSP"/>
    <property type="match status" value="2"/>
</dbReference>
<dbReference type="EMBL" id="CP044016">
    <property type="protein sequence ID" value="QES87461.1"/>
    <property type="molecule type" value="Genomic_DNA"/>
</dbReference>
<reference evidence="11 12" key="1">
    <citation type="submission" date="2019-09" db="EMBL/GenBank/DDBJ databases">
        <title>Complete genome sequence of Arachidicoccus sp. B3-10 isolated from apple orchard soil.</title>
        <authorList>
            <person name="Kim H.S."/>
            <person name="Han K.-I."/>
            <person name="Suh M.K."/>
            <person name="Lee K.C."/>
            <person name="Eom M.K."/>
            <person name="Kim J.-S."/>
            <person name="Kang S.W."/>
            <person name="Sin Y."/>
            <person name="Lee J.-S."/>
        </authorList>
    </citation>
    <scope>NUCLEOTIDE SEQUENCE [LARGE SCALE GENOMIC DNA]</scope>
    <source>
        <strain evidence="11 12">B3-10</strain>
    </source>
</reference>
<keyword evidence="6 8" id="KW-0269">Exonuclease</keyword>
<dbReference type="RefSeq" id="WP_131328338.1">
    <property type="nucleotide sequence ID" value="NZ_CP044016.1"/>
</dbReference>
<dbReference type="NCBIfam" id="TIGR02063">
    <property type="entry name" value="RNase_R"/>
    <property type="match status" value="1"/>
</dbReference>
<name>A0A5P2G7G9_9BACT</name>
<evidence type="ECO:0000256" key="4">
    <source>
        <dbReference type="ARBA" id="ARBA00022722"/>
    </source>
</evidence>
<dbReference type="InterPro" id="IPR003029">
    <property type="entry name" value="S1_domain"/>
</dbReference>
<sequence>MSKSNNKKHKGSKYFGNSQRRAHNAPQRNTPTLSSHKGSLQITRSGMGFVILDKSEEGGDVLVRPQDFNTAMNGDKVIVDIKKQNQQTGKREGKIARVLQRKQSEFIGTIEISPKFAFFIPDGNKGLPDFYVPLSSIKDAKHQDKVIVKLVKWPENEKKPIGEVISVISQEDLNDIAMKSLLMENGFPVQFDDEVLAEANKFSDKITTAELKKRKDFRKVTTFTIDPNDSKDFDDAISFKKLRGGSFEIGVHIADVSHFVQPGTKLDEEAYKRATSVYLPDRVDPMLPERISNFLCSLRPHEDKYTFSAVFNIDSNGKISKTWIGRTVIHSDKRFTYDDVQAIILGGDGDFKDEVLTINTISQALRAERFKHGAINFSSQEVRFKLDEKGLPIGIEVNESNESHQLIEELMLLANKAVAELAQKTKVKKEPIPFPYRIHDQPDELKLTPFIALAKKFGYQFDTSNPEKIAQSFNAMLTSLEGKPESTMLQQLGIRTMAKAAYSPQNIGHYGLGFKDYCHFTSPIRRYPDVMVHRVIEEILEGKKNVDEKMEIKCKHCSERERASLECERAANKYKQVEYMQQFLGEKLEGIISGVSAFGFWVETLEAKCEGLVSIKDLANFDDFNLIEEDYALVGLRSGRKFRMGDHVWIRVVATNLEKRQIDFEWLPNANIQTETKVVAIENILPKEHKVAPTINNATKTKPKPTFDPKKKPTIKTESKKLVSDNTAKATSLPKKPVQKVSVKNIPIEKAVTKAVEKSTVANKTEKKKAPTKISKEKKTPIIDTVSASTSKKTIIKSKKSSENKEIIAPASKEALAQKSVTKAPIKKAKIEQTTKKVVKSLPINSKKVVKKATPEKEKAITKAVKIKETKSTPQTKKAEKQKSADKKVVAKAPAPKKEASKKTPTTTKKLSSTAAPIAKVLKTKETKSTSQIKIAEKKTSPAKKVVDKTNKKIATPKTEVASNKTNKTVKTKAGKKI</sequence>
<accession>A0A5P2G7G9</accession>
<dbReference type="InterPro" id="IPR013223">
    <property type="entry name" value="RNase_B_OB_dom"/>
</dbReference>
<evidence type="ECO:0000256" key="5">
    <source>
        <dbReference type="ARBA" id="ARBA00022801"/>
    </source>
</evidence>
<feature type="region of interest" description="Disordered" evidence="9">
    <location>
        <begin position="847"/>
        <end position="914"/>
    </location>
</feature>
<dbReference type="InterPro" id="IPR004476">
    <property type="entry name" value="RNase_II/RNase_R"/>
</dbReference>
<dbReference type="Pfam" id="PF17876">
    <property type="entry name" value="CSD2"/>
    <property type="match status" value="1"/>
</dbReference>
<feature type="region of interest" description="Disordered" evidence="9">
    <location>
        <begin position="1"/>
        <end position="39"/>
    </location>
</feature>
<dbReference type="NCBIfam" id="TIGR00358">
    <property type="entry name" value="3_prime_RNase"/>
    <property type="match status" value="1"/>
</dbReference>
<dbReference type="EC" id="3.1.13.1" evidence="8"/>
<organism evidence="11 12">
    <name type="scientific">Rhizosphaericola mali</name>
    <dbReference type="NCBI Taxonomy" id="2545455"/>
    <lineage>
        <taxon>Bacteria</taxon>
        <taxon>Pseudomonadati</taxon>
        <taxon>Bacteroidota</taxon>
        <taxon>Chitinophagia</taxon>
        <taxon>Chitinophagales</taxon>
        <taxon>Chitinophagaceae</taxon>
        <taxon>Rhizosphaericola</taxon>
    </lineage>
</organism>
<dbReference type="InterPro" id="IPR040476">
    <property type="entry name" value="CSD2"/>
</dbReference>
<dbReference type="SMART" id="SM00955">
    <property type="entry name" value="RNB"/>
    <property type="match status" value="1"/>
</dbReference>
<dbReference type="Pfam" id="PF00773">
    <property type="entry name" value="RNB"/>
    <property type="match status" value="1"/>
</dbReference>
<dbReference type="Proteomes" id="UP000292424">
    <property type="component" value="Chromosome"/>
</dbReference>
<keyword evidence="5 8" id="KW-0378">Hydrolase</keyword>
<dbReference type="AlphaFoldDB" id="A0A5P2G7G9"/>
<dbReference type="Gene3D" id="2.40.50.140">
    <property type="entry name" value="Nucleic acid-binding proteins"/>
    <property type="match status" value="3"/>
</dbReference>
<dbReference type="OrthoDB" id="9764149at2"/>
<evidence type="ECO:0000256" key="2">
    <source>
        <dbReference type="ARBA" id="ARBA00004496"/>
    </source>
</evidence>
<evidence type="ECO:0000256" key="7">
    <source>
        <dbReference type="ARBA" id="ARBA00022884"/>
    </source>
</evidence>
<keyword evidence="7 8" id="KW-0694">RNA-binding</keyword>
<gene>
    <name evidence="8 11" type="primary">rnr</name>
    <name evidence="11" type="ORF">E0W69_001875</name>
</gene>
<feature type="region of interest" description="Disordered" evidence="9">
    <location>
        <begin position="959"/>
        <end position="978"/>
    </location>
</feature>
<dbReference type="KEGG" id="arac:E0W69_001875"/>
<evidence type="ECO:0000256" key="3">
    <source>
        <dbReference type="ARBA" id="ARBA00022490"/>
    </source>
</evidence>
<dbReference type="GO" id="GO:0005829">
    <property type="term" value="C:cytosol"/>
    <property type="evidence" value="ECO:0007669"/>
    <property type="project" value="TreeGrafter"/>
</dbReference>
<comment type="similarity">
    <text evidence="8">Belongs to the RNR ribonuclease family. RNase R subfamily.</text>
</comment>
<dbReference type="PANTHER" id="PTHR23355:SF9">
    <property type="entry name" value="DIS3-LIKE EXONUCLEASE 2"/>
    <property type="match status" value="1"/>
</dbReference>
<proteinExistence type="inferred from homology"/>
<feature type="compositionally biased region" description="Polar residues" evidence="9">
    <location>
        <begin position="26"/>
        <end position="39"/>
    </location>
</feature>
<dbReference type="GO" id="GO:0003723">
    <property type="term" value="F:RNA binding"/>
    <property type="evidence" value="ECO:0007669"/>
    <property type="project" value="UniProtKB-UniRule"/>
</dbReference>
<evidence type="ECO:0000256" key="1">
    <source>
        <dbReference type="ARBA" id="ARBA00001849"/>
    </source>
</evidence>
<dbReference type="Pfam" id="PF08206">
    <property type="entry name" value="OB_RNB"/>
    <property type="match status" value="1"/>
</dbReference>
<dbReference type="GO" id="GO:0008859">
    <property type="term" value="F:exoribonuclease II activity"/>
    <property type="evidence" value="ECO:0007669"/>
    <property type="project" value="UniProtKB-UniRule"/>
</dbReference>
<protein>
    <recommendedName>
        <fullName evidence="8">Ribonuclease R</fullName>
        <shortName evidence="8">RNase R</shortName>
        <ecNumber evidence="8">3.1.13.1</ecNumber>
    </recommendedName>
</protein>
<feature type="compositionally biased region" description="Basic and acidic residues" evidence="9">
    <location>
        <begin position="853"/>
        <end position="889"/>
    </location>
</feature>
<keyword evidence="4 8" id="KW-0540">Nuclease</keyword>
<dbReference type="InterPro" id="IPR001900">
    <property type="entry name" value="RNase_II/R"/>
</dbReference>
<dbReference type="HAMAP" id="MF_01895">
    <property type="entry name" value="RNase_R"/>
    <property type="match status" value="1"/>
</dbReference>
<feature type="region of interest" description="Disordered" evidence="9">
    <location>
        <begin position="693"/>
        <end position="713"/>
    </location>
</feature>
<dbReference type="SUPFAM" id="SSF50249">
    <property type="entry name" value="Nucleic acid-binding proteins"/>
    <property type="match status" value="4"/>
</dbReference>